<comment type="caution">
    <text evidence="1">The sequence shown here is derived from an EMBL/GenBank/DDBJ whole genome shotgun (WGS) entry which is preliminary data.</text>
</comment>
<evidence type="ECO:0000313" key="2">
    <source>
        <dbReference type="Proteomes" id="UP000091857"/>
    </source>
</evidence>
<gene>
    <name evidence="1" type="ORF">MANES_11G111701v8</name>
</gene>
<protein>
    <submittedName>
        <fullName evidence="1">Uncharacterized protein</fullName>
    </submittedName>
</protein>
<dbReference type="EMBL" id="CM004397">
    <property type="protein sequence ID" value="KAG8644262.1"/>
    <property type="molecule type" value="Genomic_DNA"/>
</dbReference>
<name>A0ACB7GVU6_MANES</name>
<organism evidence="1 2">
    <name type="scientific">Manihot esculenta</name>
    <name type="common">Cassava</name>
    <name type="synonym">Jatropha manihot</name>
    <dbReference type="NCBI Taxonomy" id="3983"/>
    <lineage>
        <taxon>Eukaryota</taxon>
        <taxon>Viridiplantae</taxon>
        <taxon>Streptophyta</taxon>
        <taxon>Embryophyta</taxon>
        <taxon>Tracheophyta</taxon>
        <taxon>Spermatophyta</taxon>
        <taxon>Magnoliopsida</taxon>
        <taxon>eudicotyledons</taxon>
        <taxon>Gunneridae</taxon>
        <taxon>Pentapetalae</taxon>
        <taxon>rosids</taxon>
        <taxon>fabids</taxon>
        <taxon>Malpighiales</taxon>
        <taxon>Euphorbiaceae</taxon>
        <taxon>Crotonoideae</taxon>
        <taxon>Manihoteae</taxon>
        <taxon>Manihot</taxon>
    </lineage>
</organism>
<accession>A0ACB7GVU6</accession>
<reference evidence="2" key="1">
    <citation type="journal article" date="2016" name="Nat. Biotechnol.">
        <title>Sequencing wild and cultivated cassava and related species reveals extensive interspecific hybridization and genetic diversity.</title>
        <authorList>
            <person name="Bredeson J.V."/>
            <person name="Lyons J.B."/>
            <person name="Prochnik S.E."/>
            <person name="Wu G.A."/>
            <person name="Ha C.M."/>
            <person name="Edsinger-Gonzales E."/>
            <person name="Grimwood J."/>
            <person name="Schmutz J."/>
            <person name="Rabbi I.Y."/>
            <person name="Egesi C."/>
            <person name="Nauluvula P."/>
            <person name="Lebot V."/>
            <person name="Ndunguru J."/>
            <person name="Mkamilo G."/>
            <person name="Bart R.S."/>
            <person name="Setter T.L."/>
            <person name="Gleadow R.M."/>
            <person name="Kulakow P."/>
            <person name="Ferguson M.E."/>
            <person name="Rounsley S."/>
            <person name="Rokhsar D.S."/>
        </authorList>
    </citation>
    <scope>NUCLEOTIDE SEQUENCE [LARGE SCALE GENOMIC DNA]</scope>
    <source>
        <strain evidence="2">cv. AM560-2</strain>
    </source>
</reference>
<keyword evidence="2" id="KW-1185">Reference proteome</keyword>
<dbReference type="Proteomes" id="UP000091857">
    <property type="component" value="Chromosome 11"/>
</dbReference>
<evidence type="ECO:0000313" key="1">
    <source>
        <dbReference type="EMBL" id="KAG8644262.1"/>
    </source>
</evidence>
<proteinExistence type="predicted"/>
<sequence length="451" mass="50712">MARGKQVSYGDHKTARKIYHEAQSESTAYFSASESEDVSDSSEVEVAHVQKHNGKGLVADLPFEIEELYIAQKWKMFSDIYRNIRVVDEQESFITTIQGKMVTITIDDLAQAFGLPNEGKSSWHEKKCLLYNEKAFKKSIFPEGTSKNEIGSSLLPQQYKILQKIVIYFLYPRTGSKGYMNEIDLCIMGHMVNKVPYNLSYLMFKIIVKDSKCRELSYSMQLTLFSQKLKIKLVKEIGYCNGIPIKEIFSSTAMIKRRCNVMIDKKVDGIEIDGEGKSEADGDNENRKRTKRDGEIGVSSDNVIIALAKENLEKMKEIKEAASFLKNSQDLQQTIINSQSANIAMLKIFLKLFRDTFVIFGDFGDYQCGTIPAAGGSGYSTFTKRTKSQARKSGFNGLPIFHFTVPENAITTKKKLISKVDLTKVRSGKVPVATKVTKSGEVGCKDKPEDI</sequence>